<dbReference type="PANTHER" id="PTHR43000">
    <property type="entry name" value="DTDP-D-GLUCOSE 4,6-DEHYDRATASE-RELATED"/>
    <property type="match status" value="1"/>
</dbReference>
<sequence length="295" mass="33842">MKKVLLITGTTGFIGQNLLKFIEVNYKNDYEIVLLSSALNENYKTVLHKNYTFNKQDFEKNGILKIDLVLHIGAFIPKSGIEANDINKSNANIFNTKYLLDNLPNFPEKFIFLSTIDVYGKMETIINESSVTNPLTMYGWSKLYCEKLLENWSKENNIILQILRIGHIYGKGEKAYKKVIPVTIQKLKSGENPQIFGIGDEKRSFLHVDDVSNLIMKSILLQKYEGVINLCSSNSYAVKNIVEMLIEISTKKVQIDYIKTENRGVDFEFDTSKMNKLLGFEKINIKDGLSDEYFE</sequence>
<gene>
    <name evidence="3" type="ORF">DF188_05235</name>
</gene>
<name>A0A2U2C0S2_9BACT</name>
<evidence type="ECO:0000313" key="3">
    <source>
        <dbReference type="EMBL" id="PWE21619.1"/>
    </source>
</evidence>
<dbReference type="RefSeq" id="WP_109158344.1">
    <property type="nucleotide sequence ID" value="NZ_QEYI01000003.1"/>
</dbReference>
<accession>A0A2U2C0S2</accession>
<comment type="similarity">
    <text evidence="1">Belongs to the NAD(P)-dependent epimerase/dehydratase family.</text>
</comment>
<dbReference type="AlphaFoldDB" id="A0A2U2C0S2"/>
<dbReference type="SUPFAM" id="SSF51735">
    <property type="entry name" value="NAD(P)-binding Rossmann-fold domains"/>
    <property type="match status" value="1"/>
</dbReference>
<feature type="domain" description="NAD-dependent epimerase/dehydratase" evidence="2">
    <location>
        <begin position="6"/>
        <end position="218"/>
    </location>
</feature>
<dbReference type="EMBL" id="QEYI01000003">
    <property type="protein sequence ID" value="PWE21619.1"/>
    <property type="molecule type" value="Genomic_DNA"/>
</dbReference>
<evidence type="ECO:0000313" key="4">
    <source>
        <dbReference type="Proteomes" id="UP000245014"/>
    </source>
</evidence>
<evidence type="ECO:0000256" key="1">
    <source>
        <dbReference type="ARBA" id="ARBA00007637"/>
    </source>
</evidence>
<protein>
    <recommendedName>
        <fullName evidence="2">NAD-dependent epimerase/dehydratase domain-containing protein</fullName>
    </recommendedName>
</protein>
<dbReference type="Pfam" id="PF01370">
    <property type="entry name" value="Epimerase"/>
    <property type="match status" value="1"/>
</dbReference>
<evidence type="ECO:0000259" key="2">
    <source>
        <dbReference type="Pfam" id="PF01370"/>
    </source>
</evidence>
<comment type="caution">
    <text evidence="3">The sequence shown here is derived from an EMBL/GenBank/DDBJ whole genome shotgun (WGS) entry which is preliminary data.</text>
</comment>
<dbReference type="Gene3D" id="3.40.50.720">
    <property type="entry name" value="NAD(P)-binding Rossmann-like Domain"/>
    <property type="match status" value="1"/>
</dbReference>
<reference evidence="3 4" key="1">
    <citation type="submission" date="2018-05" db="EMBL/GenBank/DDBJ databases">
        <title>Antimicrobial susceptibility testing and genomic analysis of Arcobacter skirrowii strains and one Arcobacter butzleri isolated from German poultry farms.</title>
        <authorList>
            <person name="Haenel I."/>
            <person name="Hotzel H."/>
            <person name="Tomaso H."/>
            <person name="Busch A."/>
        </authorList>
    </citation>
    <scope>NUCLEOTIDE SEQUENCE [LARGE SCALE GENOMIC DNA]</scope>
    <source>
        <strain evidence="4">v</strain>
    </source>
</reference>
<proteinExistence type="inferred from homology"/>
<organism evidence="3 4">
    <name type="scientific">Aliarcobacter skirrowii</name>
    <dbReference type="NCBI Taxonomy" id="28200"/>
    <lineage>
        <taxon>Bacteria</taxon>
        <taxon>Pseudomonadati</taxon>
        <taxon>Campylobacterota</taxon>
        <taxon>Epsilonproteobacteria</taxon>
        <taxon>Campylobacterales</taxon>
        <taxon>Arcobacteraceae</taxon>
        <taxon>Aliarcobacter</taxon>
    </lineage>
</organism>
<dbReference type="Proteomes" id="UP000245014">
    <property type="component" value="Unassembled WGS sequence"/>
</dbReference>
<dbReference type="InterPro" id="IPR036291">
    <property type="entry name" value="NAD(P)-bd_dom_sf"/>
</dbReference>
<dbReference type="InterPro" id="IPR001509">
    <property type="entry name" value="Epimerase_deHydtase"/>
</dbReference>